<sequence length="197" mass="21110">MPEDVSHLIDELRAAGGDSTAIEVKSAAGGLPESLTPTLSALANLPGGGTIILGLDERFGFRPVPLPNVQSLKQGLAAKARSFTPPVRLTLDDGIAYGAPVVVARVHECDKSAKPCRVTATGASYLRGYDGDFRLSDIEEQAFIAARRAPMFDRPLVEGATSADLDLELVKAFVEAVRERDQQGLGRFVRDDERPRP</sequence>
<dbReference type="InterPro" id="IPR007421">
    <property type="entry name" value="Schlafen_AlbA_2_dom"/>
</dbReference>
<accession>A0ABZ1SFN1</accession>
<name>A0ABZ1SFN1_9ACTN</name>
<proteinExistence type="predicted"/>
<evidence type="ECO:0000313" key="2">
    <source>
        <dbReference type="EMBL" id="WUP71788.1"/>
    </source>
</evidence>
<keyword evidence="3" id="KW-1185">Reference proteome</keyword>
<dbReference type="Proteomes" id="UP001432011">
    <property type="component" value="Chromosome"/>
</dbReference>
<reference evidence="2" key="1">
    <citation type="submission" date="2022-10" db="EMBL/GenBank/DDBJ databases">
        <title>The complete genomes of actinobacterial strains from the NBC collection.</title>
        <authorList>
            <person name="Joergensen T.S."/>
            <person name="Alvarez Arevalo M."/>
            <person name="Sterndorff E.B."/>
            <person name="Faurdal D."/>
            <person name="Vuksanovic O."/>
            <person name="Mourched A.-S."/>
            <person name="Charusanti P."/>
            <person name="Shaw S."/>
            <person name="Blin K."/>
            <person name="Weber T."/>
        </authorList>
    </citation>
    <scope>NUCLEOTIDE SEQUENCE</scope>
    <source>
        <strain evidence="2">NBC_00254</strain>
    </source>
</reference>
<protein>
    <submittedName>
        <fullName evidence="2">DNA binding domain-containing protein</fullName>
    </submittedName>
</protein>
<dbReference type="EMBL" id="CP108085">
    <property type="protein sequence ID" value="WUP71788.1"/>
    <property type="molecule type" value="Genomic_DNA"/>
</dbReference>
<organism evidence="2 3">
    <name type="scientific">Microbispora hainanensis</name>
    <dbReference type="NCBI Taxonomy" id="568844"/>
    <lineage>
        <taxon>Bacteria</taxon>
        <taxon>Bacillati</taxon>
        <taxon>Actinomycetota</taxon>
        <taxon>Actinomycetes</taxon>
        <taxon>Streptosporangiales</taxon>
        <taxon>Streptosporangiaceae</taxon>
        <taxon>Microbispora</taxon>
    </lineage>
</organism>
<evidence type="ECO:0000259" key="1">
    <source>
        <dbReference type="Pfam" id="PF04326"/>
    </source>
</evidence>
<gene>
    <name evidence="2" type="ORF">OG913_20290</name>
</gene>
<feature type="domain" description="Schlafen AlbA-2" evidence="1">
    <location>
        <begin position="19"/>
        <end position="127"/>
    </location>
</feature>
<dbReference type="Pfam" id="PF04326">
    <property type="entry name" value="SLFN_AlbA_2"/>
    <property type="match status" value="1"/>
</dbReference>
<dbReference type="Gene3D" id="3.30.950.30">
    <property type="entry name" value="Schlafen, AAA domain"/>
    <property type="match status" value="1"/>
</dbReference>
<dbReference type="RefSeq" id="WP_328708220.1">
    <property type="nucleotide sequence ID" value="NZ_CP108085.1"/>
</dbReference>
<dbReference type="InterPro" id="IPR038461">
    <property type="entry name" value="Schlafen_AlbA_2_dom_sf"/>
</dbReference>
<evidence type="ECO:0000313" key="3">
    <source>
        <dbReference type="Proteomes" id="UP001432011"/>
    </source>
</evidence>